<comment type="caution">
    <text evidence="12">The sequence shown here is derived from an EMBL/GenBank/DDBJ whole genome shotgun (WGS) entry which is preliminary data.</text>
</comment>
<gene>
    <name evidence="7" type="primary">era</name>
    <name evidence="12" type="ORF">AU255_11855</name>
</gene>
<dbReference type="InterPro" id="IPR009019">
    <property type="entry name" value="KH_sf_prok-type"/>
</dbReference>
<feature type="binding site" evidence="7">
    <location>
        <begin position="57"/>
        <end position="61"/>
    </location>
    <ligand>
        <name>GTP</name>
        <dbReference type="ChEBI" id="CHEBI:37565"/>
    </ligand>
</feature>
<dbReference type="NCBIfam" id="TIGR00436">
    <property type="entry name" value="era"/>
    <property type="match status" value="1"/>
</dbReference>
<evidence type="ECO:0000256" key="6">
    <source>
        <dbReference type="ARBA" id="ARBA00023134"/>
    </source>
</evidence>
<evidence type="ECO:0000256" key="7">
    <source>
        <dbReference type="HAMAP-Rule" id="MF_00367"/>
    </source>
</evidence>
<dbReference type="InterPro" id="IPR027417">
    <property type="entry name" value="P-loop_NTPase"/>
</dbReference>
<dbReference type="GO" id="GO:0005525">
    <property type="term" value="F:GTP binding"/>
    <property type="evidence" value="ECO:0007669"/>
    <property type="project" value="UniProtKB-UniRule"/>
</dbReference>
<keyword evidence="7" id="KW-0472">Membrane</keyword>
<dbReference type="NCBIfam" id="NF000908">
    <property type="entry name" value="PRK00089.1"/>
    <property type="match status" value="1"/>
</dbReference>
<dbReference type="PANTHER" id="PTHR42698">
    <property type="entry name" value="GTPASE ERA"/>
    <property type="match status" value="1"/>
</dbReference>
<dbReference type="PROSITE" id="PS50823">
    <property type="entry name" value="KH_TYPE_2"/>
    <property type="match status" value="1"/>
</dbReference>
<evidence type="ECO:0000256" key="8">
    <source>
        <dbReference type="PROSITE-ProRule" id="PRU01050"/>
    </source>
</evidence>
<dbReference type="CDD" id="cd04163">
    <property type="entry name" value="Era"/>
    <property type="match status" value="1"/>
</dbReference>
<proteinExistence type="inferred from homology"/>
<dbReference type="InterPro" id="IPR030388">
    <property type="entry name" value="G_ERA_dom"/>
</dbReference>
<dbReference type="GO" id="GO:0005829">
    <property type="term" value="C:cytosol"/>
    <property type="evidence" value="ECO:0007669"/>
    <property type="project" value="TreeGrafter"/>
</dbReference>
<dbReference type="PROSITE" id="PS51713">
    <property type="entry name" value="G_ERA"/>
    <property type="match status" value="1"/>
</dbReference>
<keyword evidence="5 7" id="KW-0694">RNA-binding</keyword>
<feature type="region of interest" description="G4" evidence="8">
    <location>
        <begin position="119"/>
        <end position="122"/>
    </location>
</feature>
<comment type="function">
    <text evidence="7">An essential GTPase that binds both GDP and GTP, with rapid nucleotide exchange. Plays a role in 16S rRNA processing and 30S ribosomal subunit biogenesis and possibly also in cell cycle regulation and energy metabolism.</text>
</comment>
<dbReference type="InterPro" id="IPR015946">
    <property type="entry name" value="KH_dom-like_a/b"/>
</dbReference>
<keyword evidence="7" id="KW-1003">Cell membrane</keyword>
<dbReference type="InterPro" id="IPR005662">
    <property type="entry name" value="GTPase_Era-like"/>
</dbReference>
<feature type="region of interest" description="G1" evidence="8">
    <location>
        <begin position="10"/>
        <end position="17"/>
    </location>
</feature>
<dbReference type="HAMAP" id="MF_00367">
    <property type="entry name" value="GTPase_Era"/>
    <property type="match status" value="1"/>
</dbReference>
<dbReference type="SUPFAM" id="SSF52540">
    <property type="entry name" value="P-loop containing nucleoside triphosphate hydrolases"/>
    <property type="match status" value="1"/>
</dbReference>
<dbReference type="AlphaFoldDB" id="A0A1V8MA41"/>
<protein>
    <recommendedName>
        <fullName evidence="2 7">GTPase Era</fullName>
    </recommendedName>
</protein>
<dbReference type="GO" id="GO:0003924">
    <property type="term" value="F:GTPase activity"/>
    <property type="evidence" value="ECO:0007669"/>
    <property type="project" value="UniProtKB-UniRule"/>
</dbReference>
<dbReference type="CDD" id="cd22534">
    <property type="entry name" value="KH-II_Era"/>
    <property type="match status" value="1"/>
</dbReference>
<dbReference type="FunFam" id="3.40.50.300:FF:000094">
    <property type="entry name" value="GTPase Era"/>
    <property type="match status" value="1"/>
</dbReference>
<comment type="similarity">
    <text evidence="1 7 8 9">Belongs to the TRAFAC class TrmE-Era-EngA-EngB-Septin-like GTPase superfamily. Era GTPase family.</text>
</comment>
<dbReference type="GO" id="GO:0000028">
    <property type="term" value="P:ribosomal small subunit assembly"/>
    <property type="evidence" value="ECO:0007669"/>
    <property type="project" value="TreeGrafter"/>
</dbReference>
<evidence type="ECO:0000259" key="10">
    <source>
        <dbReference type="PROSITE" id="PS50823"/>
    </source>
</evidence>
<dbReference type="OrthoDB" id="9805918at2"/>
<keyword evidence="13" id="KW-1185">Reference proteome</keyword>
<keyword evidence="7" id="KW-0963">Cytoplasm</keyword>
<feature type="region of interest" description="G3" evidence="8">
    <location>
        <begin position="57"/>
        <end position="60"/>
    </location>
</feature>
<sequence length="293" mass="33598">MNCGYVAFIGQPNVGKSTLMNHLLGQKISITSRKPQTTRHQILGIKTSDKGQAIYMDTPGMHDSSKKAFNRYLNRTADTTLLGVDLVVWLIDGLAWQDYDDVIFKKLERVNIPVILAVNKIDRVKNKEAIFAFFADAQKKFPFQEIVPISALKQTNLDLLDNLIMQLLPEGNTIYPEDQITDRPERFLVAEIIREKLTRRLGDELPYALTVEIEKYEELPHITKIYALIWVERETQKNIVIGKHGEFLKNIGIEARKDIENLIGSKVYLQLWVKVKSGWSDNERAIQSLGFKE</sequence>
<dbReference type="InterPro" id="IPR004044">
    <property type="entry name" value="KH_dom_type_2"/>
</dbReference>
<evidence type="ECO:0000256" key="9">
    <source>
        <dbReference type="RuleBase" id="RU003761"/>
    </source>
</evidence>
<feature type="binding site" evidence="7">
    <location>
        <begin position="119"/>
        <end position="122"/>
    </location>
    <ligand>
        <name>GTP</name>
        <dbReference type="ChEBI" id="CHEBI:37565"/>
    </ligand>
</feature>
<dbReference type="InterPro" id="IPR005225">
    <property type="entry name" value="Small_GTP-bd"/>
</dbReference>
<keyword evidence="3 7" id="KW-0690">Ribosome biogenesis</keyword>
<evidence type="ECO:0000256" key="4">
    <source>
        <dbReference type="ARBA" id="ARBA00022741"/>
    </source>
</evidence>
<dbReference type="PANTHER" id="PTHR42698:SF1">
    <property type="entry name" value="GTPASE ERA, MITOCHONDRIAL"/>
    <property type="match status" value="1"/>
</dbReference>
<dbReference type="Proteomes" id="UP000191980">
    <property type="component" value="Unassembled WGS sequence"/>
</dbReference>
<dbReference type="InterPro" id="IPR006073">
    <property type="entry name" value="GTP-bd"/>
</dbReference>
<dbReference type="STRING" id="1420851.AU255_11855"/>
<dbReference type="RefSeq" id="WP_080523074.1">
    <property type="nucleotide sequence ID" value="NZ_LPUF01000001.1"/>
</dbReference>
<dbReference type="FunFam" id="3.30.300.20:FF:000003">
    <property type="entry name" value="GTPase Era"/>
    <property type="match status" value="1"/>
</dbReference>
<feature type="domain" description="Era-type G" evidence="11">
    <location>
        <begin position="2"/>
        <end position="170"/>
    </location>
</feature>
<keyword evidence="4 7" id="KW-0547">Nucleotide-binding</keyword>
<dbReference type="GO" id="GO:0005886">
    <property type="term" value="C:plasma membrane"/>
    <property type="evidence" value="ECO:0007669"/>
    <property type="project" value="UniProtKB-SubCell"/>
</dbReference>
<keyword evidence="7" id="KW-0699">rRNA-binding</keyword>
<comment type="subcellular location">
    <subcellularLocation>
        <location evidence="7">Cytoplasm</location>
    </subcellularLocation>
    <subcellularLocation>
        <location evidence="7">Cell membrane</location>
        <topology evidence="7">Peripheral membrane protein</topology>
    </subcellularLocation>
</comment>
<dbReference type="Pfam" id="PF07650">
    <property type="entry name" value="KH_2"/>
    <property type="match status" value="1"/>
</dbReference>
<evidence type="ECO:0000259" key="11">
    <source>
        <dbReference type="PROSITE" id="PS51713"/>
    </source>
</evidence>
<evidence type="ECO:0000256" key="1">
    <source>
        <dbReference type="ARBA" id="ARBA00007921"/>
    </source>
</evidence>
<feature type="binding site" evidence="7">
    <location>
        <begin position="10"/>
        <end position="17"/>
    </location>
    <ligand>
        <name>GTP</name>
        <dbReference type="ChEBI" id="CHEBI:37565"/>
    </ligand>
</feature>
<dbReference type="SUPFAM" id="SSF54814">
    <property type="entry name" value="Prokaryotic type KH domain (KH-domain type II)"/>
    <property type="match status" value="1"/>
</dbReference>
<dbReference type="PRINTS" id="PR00326">
    <property type="entry name" value="GTP1OBG"/>
</dbReference>
<dbReference type="Pfam" id="PF01926">
    <property type="entry name" value="MMR_HSR1"/>
    <property type="match status" value="1"/>
</dbReference>
<evidence type="ECO:0000313" key="13">
    <source>
        <dbReference type="Proteomes" id="UP000191980"/>
    </source>
</evidence>
<dbReference type="GO" id="GO:0070181">
    <property type="term" value="F:small ribosomal subunit rRNA binding"/>
    <property type="evidence" value="ECO:0007669"/>
    <property type="project" value="UniProtKB-UniRule"/>
</dbReference>
<evidence type="ECO:0000313" key="12">
    <source>
        <dbReference type="EMBL" id="OQK18474.1"/>
    </source>
</evidence>
<evidence type="ECO:0000256" key="5">
    <source>
        <dbReference type="ARBA" id="ARBA00022884"/>
    </source>
</evidence>
<comment type="subunit">
    <text evidence="7">Monomer.</text>
</comment>
<keyword evidence="6 7" id="KW-0342">GTP-binding</keyword>
<dbReference type="GO" id="GO:0043024">
    <property type="term" value="F:ribosomal small subunit binding"/>
    <property type="evidence" value="ECO:0007669"/>
    <property type="project" value="TreeGrafter"/>
</dbReference>
<dbReference type="EMBL" id="LPUF01000001">
    <property type="protein sequence ID" value="OQK18474.1"/>
    <property type="molecule type" value="Genomic_DNA"/>
</dbReference>
<accession>A0A1V8MA41</accession>
<dbReference type="NCBIfam" id="TIGR00231">
    <property type="entry name" value="small_GTP"/>
    <property type="match status" value="1"/>
</dbReference>
<dbReference type="Gene3D" id="3.30.300.20">
    <property type="match status" value="1"/>
</dbReference>
<dbReference type="Gene3D" id="3.40.50.300">
    <property type="entry name" value="P-loop containing nucleotide triphosphate hydrolases"/>
    <property type="match status" value="1"/>
</dbReference>
<feature type="domain" description="KH type-2" evidence="10">
    <location>
        <begin position="193"/>
        <end position="277"/>
    </location>
</feature>
<feature type="region of interest" description="G5" evidence="8">
    <location>
        <begin position="149"/>
        <end position="151"/>
    </location>
</feature>
<organism evidence="12 13">
    <name type="scientific">Methyloprofundus sedimenti</name>
    <dbReference type="NCBI Taxonomy" id="1420851"/>
    <lineage>
        <taxon>Bacteria</taxon>
        <taxon>Pseudomonadati</taxon>
        <taxon>Pseudomonadota</taxon>
        <taxon>Gammaproteobacteria</taxon>
        <taxon>Methylococcales</taxon>
        <taxon>Methylococcaceae</taxon>
        <taxon>Methyloprofundus</taxon>
    </lineage>
</organism>
<evidence type="ECO:0000256" key="2">
    <source>
        <dbReference type="ARBA" id="ARBA00020484"/>
    </source>
</evidence>
<name>A0A1V8MA41_9GAMM</name>
<feature type="region of interest" description="G2" evidence="8">
    <location>
        <begin position="36"/>
        <end position="40"/>
    </location>
</feature>
<evidence type="ECO:0000256" key="3">
    <source>
        <dbReference type="ARBA" id="ARBA00022517"/>
    </source>
</evidence>
<reference evidence="12 13" key="1">
    <citation type="submission" date="2015-12" db="EMBL/GenBank/DDBJ databases">
        <authorList>
            <person name="Shamseldin A."/>
            <person name="Moawad H."/>
            <person name="Abd El-Rahim W.M."/>
            <person name="Sadowsky M.J."/>
        </authorList>
    </citation>
    <scope>NUCLEOTIDE SEQUENCE [LARGE SCALE GENOMIC DNA]</scope>
    <source>
        <strain evidence="12 13">WF1</strain>
    </source>
</reference>